<dbReference type="InterPro" id="IPR011990">
    <property type="entry name" value="TPR-like_helical_dom_sf"/>
</dbReference>
<evidence type="ECO:0000313" key="3">
    <source>
        <dbReference type="Proteomes" id="UP000189433"/>
    </source>
</evidence>
<accession>A0A1V3IID5</accession>
<dbReference type="Proteomes" id="UP000189433">
    <property type="component" value="Unassembled WGS sequence"/>
</dbReference>
<feature type="coiled-coil region" evidence="1">
    <location>
        <begin position="97"/>
        <end position="131"/>
    </location>
</feature>
<evidence type="ECO:0008006" key="4">
    <source>
        <dbReference type="Google" id="ProtNLM"/>
    </source>
</evidence>
<keyword evidence="3" id="KW-1185">Reference proteome</keyword>
<dbReference type="InterPro" id="IPR052945">
    <property type="entry name" value="Mitotic_Regulator"/>
</dbReference>
<protein>
    <recommendedName>
        <fullName evidence="4">Sel1 repeat family protein</fullName>
    </recommendedName>
</protein>
<dbReference type="EMBL" id="MLHJ01000096">
    <property type="protein sequence ID" value="OOF40828.1"/>
    <property type="molecule type" value="Genomic_DNA"/>
</dbReference>
<dbReference type="Pfam" id="PF08238">
    <property type="entry name" value="Sel1"/>
    <property type="match status" value="3"/>
</dbReference>
<keyword evidence="1" id="KW-0175">Coiled coil</keyword>
<comment type="caution">
    <text evidence="2">The sequence shown here is derived from an EMBL/GenBank/DDBJ whole genome shotgun (WGS) entry which is preliminary data.</text>
</comment>
<dbReference type="Gene3D" id="1.25.40.10">
    <property type="entry name" value="Tetratricopeptide repeat domain"/>
    <property type="match status" value="1"/>
</dbReference>
<dbReference type="STRING" id="1908260.BKK50_09070"/>
<dbReference type="InterPro" id="IPR006597">
    <property type="entry name" value="Sel1-like"/>
</dbReference>
<evidence type="ECO:0000256" key="1">
    <source>
        <dbReference type="SAM" id="Coils"/>
    </source>
</evidence>
<dbReference type="SMART" id="SM00671">
    <property type="entry name" value="SEL1"/>
    <property type="match status" value="4"/>
</dbReference>
<evidence type="ECO:0000313" key="2">
    <source>
        <dbReference type="EMBL" id="OOF40828.1"/>
    </source>
</evidence>
<dbReference type="RefSeq" id="WP_077417474.1">
    <property type="nucleotide sequence ID" value="NZ_MLHJ01000096.1"/>
</dbReference>
<dbReference type="PANTHER" id="PTHR43628:SF1">
    <property type="entry name" value="CHITIN SYNTHASE REGULATORY FACTOR 2-RELATED"/>
    <property type="match status" value="1"/>
</dbReference>
<dbReference type="OrthoDB" id="5688022at2"/>
<sequence>MKIKNLLLCGFVLASGIGAGVYFTQYYPEQAEVRQLEKQIQRDYYGGTFKLSDSEEKEIAPERLRVLAEKGYAVAQYGLAEFYQENENNTLAKKWYEKAAEQKMAHAYVELAALEENKSDKKALLEKASALGDAKADYNLAVSYLENDELTAAMLVEKSAKAGYFDAMSSLSIMYREGIGVKQNWEKAFDWSLQTYQRAKALNVAAVDLSMLVTKNINFLFEDTYKQLAIFYLLGIGTEKNEAKAQQLLAERHSPVQNKTLKKILEELSLDELKVEILTMDIPKEYQERVAILEAEMNSNRDPEFWLKLGEKTEDQTKAKGYFGSACDFGSQKGCDKCRETNEKEMKKE</sequence>
<reference evidence="2 3" key="1">
    <citation type="submission" date="2016-10" db="EMBL/GenBank/DDBJ databases">
        <title>Rodentibacter gen. nov. and new species.</title>
        <authorList>
            <person name="Christensen H."/>
        </authorList>
    </citation>
    <scope>NUCLEOTIDE SEQUENCE [LARGE SCALE GENOMIC DNA]</scope>
    <source>
        <strain evidence="2 3">CCUG17206</strain>
    </source>
</reference>
<dbReference type="PANTHER" id="PTHR43628">
    <property type="entry name" value="ACTIVATOR OF C KINASE PROTEIN 1-RELATED"/>
    <property type="match status" value="1"/>
</dbReference>
<dbReference type="AlphaFoldDB" id="A0A1V3IID5"/>
<organism evidence="2 3">
    <name type="scientific">Rodentibacter rarus</name>
    <dbReference type="NCBI Taxonomy" id="1908260"/>
    <lineage>
        <taxon>Bacteria</taxon>
        <taxon>Pseudomonadati</taxon>
        <taxon>Pseudomonadota</taxon>
        <taxon>Gammaproteobacteria</taxon>
        <taxon>Pasteurellales</taxon>
        <taxon>Pasteurellaceae</taxon>
        <taxon>Rodentibacter</taxon>
    </lineage>
</organism>
<gene>
    <name evidence="2" type="ORF">BKK50_09070</name>
</gene>
<dbReference type="SUPFAM" id="SSF81901">
    <property type="entry name" value="HCP-like"/>
    <property type="match status" value="2"/>
</dbReference>
<name>A0A1V3IID5_9PAST</name>
<proteinExistence type="predicted"/>